<dbReference type="GO" id="GO:0009294">
    <property type="term" value="P:DNA-mediated transformation"/>
    <property type="evidence" value="ECO:0007669"/>
    <property type="project" value="InterPro"/>
</dbReference>
<accession>A0A1F6ET88</accession>
<evidence type="ECO:0000259" key="2">
    <source>
        <dbReference type="Pfam" id="PF02481"/>
    </source>
</evidence>
<dbReference type="SUPFAM" id="SSF102405">
    <property type="entry name" value="MCP/YpsA-like"/>
    <property type="match status" value="1"/>
</dbReference>
<dbReference type="Proteomes" id="UP000177215">
    <property type="component" value="Unassembled WGS sequence"/>
</dbReference>
<dbReference type="PANTHER" id="PTHR43022">
    <property type="entry name" value="PROTEIN SMF"/>
    <property type="match status" value="1"/>
</dbReference>
<sequence>MDNELKLLSPSDFPPLLRQIPDAPKKLYVRGELPSTERAWLCVVGSRAITNYGRQVCRHLIEGLRGYPIVIVSGLAYGVDAEAHKAALEAGLPAVAVPGSGLDWDVLYPRANVNLAKEILKAGLPGEGGALLSEFEPDTKAADWTFPKRNRIMAGLCNATLIIEARELSGTLITARLTVEYNRELLVVPGSIFSDESKGTHQFLRLGATAITSADDILVALGIAKREGENLTSLRADLSTEELRVIEIIRAPIPREELVQALELPITEANVLLSTMEIKGLITEELGLVRIR</sequence>
<dbReference type="NCBIfam" id="TIGR00732">
    <property type="entry name" value="dprA"/>
    <property type="match status" value="1"/>
</dbReference>
<dbReference type="InterPro" id="IPR057666">
    <property type="entry name" value="DrpA_SLOG"/>
</dbReference>
<proteinExistence type="inferred from homology"/>
<gene>
    <name evidence="3" type="ORF">A3B35_00515</name>
</gene>
<dbReference type="EMBL" id="MFMC01000037">
    <property type="protein sequence ID" value="OGG76833.1"/>
    <property type="molecule type" value="Genomic_DNA"/>
</dbReference>
<dbReference type="Pfam" id="PF02481">
    <property type="entry name" value="DNA_processg_A"/>
    <property type="match status" value="1"/>
</dbReference>
<feature type="domain" description="Smf/DprA SLOG" evidence="2">
    <location>
        <begin position="11"/>
        <end position="220"/>
    </location>
</feature>
<dbReference type="PANTHER" id="PTHR43022:SF1">
    <property type="entry name" value="PROTEIN SMF"/>
    <property type="match status" value="1"/>
</dbReference>
<dbReference type="InterPro" id="IPR003488">
    <property type="entry name" value="DprA"/>
</dbReference>
<organism evidence="3 4">
    <name type="scientific">Candidatus Kaiserbacteria bacterium RIFCSPLOWO2_01_FULL_54_24</name>
    <dbReference type="NCBI Taxonomy" id="1798515"/>
    <lineage>
        <taxon>Bacteria</taxon>
        <taxon>Candidatus Kaiseribacteriota</taxon>
    </lineage>
</organism>
<dbReference type="AlphaFoldDB" id="A0A1F6ET88"/>
<comment type="similarity">
    <text evidence="1">Belongs to the DprA/Smf family.</text>
</comment>
<evidence type="ECO:0000313" key="4">
    <source>
        <dbReference type="Proteomes" id="UP000177215"/>
    </source>
</evidence>
<reference evidence="3 4" key="1">
    <citation type="journal article" date="2016" name="Nat. Commun.">
        <title>Thousands of microbial genomes shed light on interconnected biogeochemical processes in an aquifer system.</title>
        <authorList>
            <person name="Anantharaman K."/>
            <person name="Brown C.T."/>
            <person name="Hug L.A."/>
            <person name="Sharon I."/>
            <person name="Castelle C.J."/>
            <person name="Probst A.J."/>
            <person name="Thomas B.C."/>
            <person name="Singh A."/>
            <person name="Wilkins M.J."/>
            <person name="Karaoz U."/>
            <person name="Brodie E.L."/>
            <person name="Williams K.H."/>
            <person name="Hubbard S.S."/>
            <person name="Banfield J.F."/>
        </authorList>
    </citation>
    <scope>NUCLEOTIDE SEQUENCE [LARGE SCALE GENOMIC DNA]</scope>
</reference>
<protein>
    <submittedName>
        <fullName evidence="3">DNA protecting protein DprA</fullName>
    </submittedName>
</protein>
<comment type="caution">
    <text evidence="3">The sequence shown here is derived from an EMBL/GenBank/DDBJ whole genome shotgun (WGS) entry which is preliminary data.</text>
</comment>
<name>A0A1F6ET88_9BACT</name>
<evidence type="ECO:0000256" key="1">
    <source>
        <dbReference type="ARBA" id="ARBA00006525"/>
    </source>
</evidence>
<dbReference type="STRING" id="1798515.A3B35_00515"/>
<evidence type="ECO:0000313" key="3">
    <source>
        <dbReference type="EMBL" id="OGG76833.1"/>
    </source>
</evidence>
<dbReference type="Gene3D" id="3.40.50.450">
    <property type="match status" value="1"/>
</dbReference>